<dbReference type="RefSeq" id="WP_344657283.1">
    <property type="nucleotide sequence ID" value="NZ_BAAAQM010000012.1"/>
</dbReference>
<dbReference type="EMBL" id="BAAAQM010000012">
    <property type="protein sequence ID" value="GAA1967165.1"/>
    <property type="molecule type" value="Genomic_DNA"/>
</dbReference>
<accession>A0ABN2RCU9</accession>
<comment type="caution">
    <text evidence="1">The sequence shown here is derived from an EMBL/GenBank/DDBJ whole genome shotgun (WGS) entry which is preliminary data.</text>
</comment>
<protein>
    <submittedName>
        <fullName evidence="1">Uncharacterized protein</fullName>
    </submittedName>
</protein>
<evidence type="ECO:0000313" key="2">
    <source>
        <dbReference type="Proteomes" id="UP001499854"/>
    </source>
</evidence>
<name>A0ABN2RCU9_9ACTN</name>
<proteinExistence type="predicted"/>
<gene>
    <name evidence="1" type="ORF">GCM10009838_26590</name>
</gene>
<evidence type="ECO:0000313" key="1">
    <source>
        <dbReference type="EMBL" id="GAA1967165.1"/>
    </source>
</evidence>
<organism evidence="1 2">
    <name type="scientific">Catenulispora subtropica</name>
    <dbReference type="NCBI Taxonomy" id="450798"/>
    <lineage>
        <taxon>Bacteria</taxon>
        <taxon>Bacillati</taxon>
        <taxon>Actinomycetota</taxon>
        <taxon>Actinomycetes</taxon>
        <taxon>Catenulisporales</taxon>
        <taxon>Catenulisporaceae</taxon>
        <taxon>Catenulispora</taxon>
    </lineage>
</organism>
<reference evidence="1 2" key="1">
    <citation type="journal article" date="2019" name="Int. J. Syst. Evol. Microbiol.">
        <title>The Global Catalogue of Microorganisms (GCM) 10K type strain sequencing project: providing services to taxonomists for standard genome sequencing and annotation.</title>
        <authorList>
            <consortium name="The Broad Institute Genomics Platform"/>
            <consortium name="The Broad Institute Genome Sequencing Center for Infectious Disease"/>
            <person name="Wu L."/>
            <person name="Ma J."/>
        </authorList>
    </citation>
    <scope>NUCLEOTIDE SEQUENCE [LARGE SCALE GENOMIC DNA]</scope>
    <source>
        <strain evidence="1 2">JCM 16013</strain>
    </source>
</reference>
<keyword evidence="2" id="KW-1185">Reference proteome</keyword>
<dbReference type="Proteomes" id="UP001499854">
    <property type="component" value="Unassembled WGS sequence"/>
</dbReference>
<sequence length="194" mass="20482">MTADAVSRAPSRLWTKHADQVARAAGRAIWDAAESVPDPLAAIAAARRLAGDLLDRLARTAATGEHLATCLARGDDGTPGLAADLAMSRRDRRCLTDRAGAGTTFGALLLLGALTGEPIGIVLRSCRDPCHTVPGHQSAVRGWLLREGYAHPLSRGAIRTVVGGRTPHPALPDHPEEGTRYEKAYSLYPPGDEA</sequence>